<name>A0A845BKI3_9NEIS</name>
<dbReference type="Gene3D" id="1.10.3210.10">
    <property type="entry name" value="Hypothetical protein af1432"/>
    <property type="match status" value="1"/>
</dbReference>
<evidence type="ECO:0000256" key="1">
    <source>
        <dbReference type="SAM" id="MobiDB-lite"/>
    </source>
</evidence>
<accession>A0A845BKI3</accession>
<reference evidence="3 4" key="1">
    <citation type="submission" date="2019-12" db="EMBL/GenBank/DDBJ databases">
        <title>Neisseriaceae gen. nov. sp. Genome sequencing and assembly.</title>
        <authorList>
            <person name="Liu Z."/>
            <person name="Li A."/>
        </authorList>
    </citation>
    <scope>NUCLEOTIDE SEQUENCE [LARGE SCALE GENOMIC DNA]</scope>
    <source>
        <strain evidence="3 4">B2N2-7</strain>
    </source>
</reference>
<comment type="caution">
    <text evidence="3">The sequence shown here is derived from an EMBL/GenBank/DDBJ whole genome shotgun (WGS) entry which is preliminary data.</text>
</comment>
<evidence type="ECO:0000313" key="3">
    <source>
        <dbReference type="EMBL" id="MXR35748.1"/>
    </source>
</evidence>
<feature type="region of interest" description="Disordered" evidence="1">
    <location>
        <begin position="1"/>
        <end position="30"/>
    </location>
</feature>
<dbReference type="Proteomes" id="UP000467214">
    <property type="component" value="Unassembled WGS sequence"/>
</dbReference>
<proteinExistence type="predicted"/>
<keyword evidence="4" id="KW-1185">Reference proteome</keyword>
<evidence type="ECO:0000259" key="2">
    <source>
        <dbReference type="PROSITE" id="PS51833"/>
    </source>
</evidence>
<dbReference type="Pfam" id="PF08668">
    <property type="entry name" value="HDOD"/>
    <property type="match status" value="1"/>
</dbReference>
<dbReference type="InterPro" id="IPR052340">
    <property type="entry name" value="RNase_Y/CdgJ"/>
</dbReference>
<dbReference type="PIRSF" id="PIRSF003180">
    <property type="entry name" value="DiGMPpdiest_YuxH"/>
    <property type="match status" value="1"/>
</dbReference>
<dbReference type="RefSeq" id="WP_160794439.1">
    <property type="nucleotide sequence ID" value="NZ_WSSB01000001.1"/>
</dbReference>
<protein>
    <submittedName>
        <fullName evidence="3">HDOD domain-containing protein</fullName>
    </submittedName>
</protein>
<sequence>MFKNLFGSLTGKTTEKTEDSKAVPAPPDNADRLPPSFGFITHQPVYDSQQKLVAYEFVACDAVQRSEAGTSQYAQYDQLMLGTLLNLDVFSLLAKRRAFINLSLSVLNNPQLATLAAQRVICILNPSAGERIGQAELAQIQQLKQQGLCFALEPTQFGEGQLTPSLQNDLFGLMDYLILDFSASAEEVLIPFLDKLPARFPRARWYARNINSMEAYEVCLRSSAAHERFVLFQGPFITQVRKIEGVQTDAGRLRVMEILRLLRSGADSKALNEQFKLDSILLFKLLRFINSPANGLNRKISTLDESLLLLGRETLFKWLTLLLFTSNKDDNRSLVLLERSLWRARFMETLGTAGGKNRLECEHLFLTGMFSMLDALLQQPLKEALQPLSLPPTVASALIDGNGLFAPYLNLTLGLEQEQDERIRTLSSELGLAVEQVNRLQLQAMAWAESVANGDQP</sequence>
<dbReference type="InterPro" id="IPR013976">
    <property type="entry name" value="HDOD"/>
</dbReference>
<dbReference type="AlphaFoldDB" id="A0A845BKI3"/>
<organism evidence="3 4">
    <name type="scientific">Craterilacuibacter sinensis</name>
    <dbReference type="NCBI Taxonomy" id="2686017"/>
    <lineage>
        <taxon>Bacteria</taxon>
        <taxon>Pseudomonadati</taxon>
        <taxon>Pseudomonadota</taxon>
        <taxon>Betaproteobacteria</taxon>
        <taxon>Neisseriales</taxon>
        <taxon>Neisseriaceae</taxon>
        <taxon>Craterilacuibacter</taxon>
    </lineage>
</organism>
<gene>
    <name evidence="3" type="ORF">GQF02_01980</name>
</gene>
<feature type="domain" description="HDOD" evidence="2">
    <location>
        <begin position="248"/>
        <end position="436"/>
    </location>
</feature>
<dbReference type="PANTHER" id="PTHR33525">
    <property type="match status" value="1"/>
</dbReference>
<dbReference type="SUPFAM" id="SSF109604">
    <property type="entry name" value="HD-domain/PDEase-like"/>
    <property type="match status" value="1"/>
</dbReference>
<dbReference type="EMBL" id="WSSB01000001">
    <property type="protein sequence ID" value="MXR35748.1"/>
    <property type="molecule type" value="Genomic_DNA"/>
</dbReference>
<dbReference type="PROSITE" id="PS51833">
    <property type="entry name" value="HDOD"/>
    <property type="match status" value="1"/>
</dbReference>
<dbReference type="InterPro" id="IPR014408">
    <property type="entry name" value="dGMP_Pdiesterase_EAL/HD-GYP"/>
</dbReference>
<dbReference type="PANTHER" id="PTHR33525:SF4">
    <property type="entry name" value="CYCLIC DI-GMP PHOSPHODIESTERASE CDGJ"/>
    <property type="match status" value="1"/>
</dbReference>
<evidence type="ECO:0000313" key="4">
    <source>
        <dbReference type="Proteomes" id="UP000467214"/>
    </source>
</evidence>